<name>A0A5S5BE07_STUST</name>
<feature type="signal peptide" evidence="1">
    <location>
        <begin position="1"/>
        <end position="19"/>
    </location>
</feature>
<dbReference type="Proteomes" id="UP000324282">
    <property type="component" value="Unassembled WGS sequence"/>
</dbReference>
<reference evidence="2 3" key="1">
    <citation type="submission" date="2019-07" db="EMBL/GenBank/DDBJ databases">
        <title>Deep subsurface shale carbon reservoir microbial communities from Ohio and West Virginia, USA.</title>
        <authorList>
            <person name="Wrighton K."/>
        </authorList>
    </citation>
    <scope>NUCLEOTIDE SEQUENCE [LARGE SCALE GENOMIC DNA]</scope>
    <source>
        <strain evidence="2 3">NP_8Ht</strain>
    </source>
</reference>
<accession>A0A5S5BE07</accession>
<evidence type="ECO:0000313" key="2">
    <source>
        <dbReference type="EMBL" id="TYP65214.1"/>
    </source>
</evidence>
<organism evidence="2 3">
    <name type="scientific">Stutzerimonas stutzeri</name>
    <name type="common">Pseudomonas stutzeri</name>
    <dbReference type="NCBI Taxonomy" id="316"/>
    <lineage>
        <taxon>Bacteria</taxon>
        <taxon>Pseudomonadati</taxon>
        <taxon>Pseudomonadota</taxon>
        <taxon>Gammaproteobacteria</taxon>
        <taxon>Pseudomonadales</taxon>
        <taxon>Pseudomonadaceae</taxon>
        <taxon>Stutzerimonas</taxon>
    </lineage>
</organism>
<dbReference type="EMBL" id="VNHQ01000012">
    <property type="protein sequence ID" value="TYP65214.1"/>
    <property type="molecule type" value="Genomic_DNA"/>
</dbReference>
<feature type="chain" id="PRO_5024329702" description="Phosphodiesterase" evidence="1">
    <location>
        <begin position="20"/>
        <end position="101"/>
    </location>
</feature>
<comment type="caution">
    <text evidence="2">The sequence shown here is derived from an EMBL/GenBank/DDBJ whole genome shotgun (WGS) entry which is preliminary data.</text>
</comment>
<proteinExistence type="predicted"/>
<dbReference type="RefSeq" id="WP_148924671.1">
    <property type="nucleotide sequence ID" value="NZ_VNHQ01000012.1"/>
</dbReference>
<gene>
    <name evidence="2" type="ORF">A9A72_122339</name>
</gene>
<dbReference type="OrthoDB" id="7063662at2"/>
<protein>
    <recommendedName>
        <fullName evidence="4">Phosphodiesterase</fullName>
    </recommendedName>
</protein>
<evidence type="ECO:0000256" key="1">
    <source>
        <dbReference type="SAM" id="SignalP"/>
    </source>
</evidence>
<evidence type="ECO:0000313" key="3">
    <source>
        <dbReference type="Proteomes" id="UP000324282"/>
    </source>
</evidence>
<keyword evidence="1" id="KW-0732">Signal</keyword>
<evidence type="ECO:0008006" key="4">
    <source>
        <dbReference type="Google" id="ProtNLM"/>
    </source>
</evidence>
<sequence length="101" mass="11187">MRPLLLLLLITSLNAPANADDIKIPLGQQGSVNLPLPSRGDAKIDVLDHFGLADEEHPAVGQPPITRWDYRDFSVYFEGNRVIDSVVHPQHPSSSQPERQP</sequence>
<dbReference type="AlphaFoldDB" id="A0A5S5BE07"/>